<dbReference type="Proteomes" id="UP000523196">
    <property type="component" value="Unassembled WGS sequence"/>
</dbReference>
<dbReference type="Gene3D" id="2.60.120.1140">
    <property type="entry name" value="Protein of unknown function DUF192"/>
    <property type="match status" value="1"/>
</dbReference>
<proteinExistence type="predicted"/>
<protein>
    <submittedName>
        <fullName evidence="1">DUF192 domain-containing protein</fullName>
    </submittedName>
</protein>
<name>A0A7W3Y7I6_9GAMM</name>
<comment type="caution">
    <text evidence="1">The sequence shown here is derived from an EMBL/GenBank/DDBJ whole genome shotgun (WGS) entry which is preliminary data.</text>
</comment>
<gene>
    <name evidence="1" type="ORF">H4F98_15590</name>
</gene>
<evidence type="ECO:0000313" key="2">
    <source>
        <dbReference type="Proteomes" id="UP000523196"/>
    </source>
</evidence>
<evidence type="ECO:0000313" key="1">
    <source>
        <dbReference type="EMBL" id="MBB1061996.1"/>
    </source>
</evidence>
<accession>A0A7W3Y7I6</accession>
<keyword evidence="2" id="KW-1185">Reference proteome</keyword>
<dbReference type="Pfam" id="PF02643">
    <property type="entry name" value="DUF192"/>
    <property type="match status" value="1"/>
</dbReference>
<dbReference type="InterPro" id="IPR038695">
    <property type="entry name" value="Saro_0823-like_sf"/>
</dbReference>
<dbReference type="InterPro" id="IPR003795">
    <property type="entry name" value="DUF192"/>
</dbReference>
<sequence length="98" mass="10767">MAALSWGARLRGLLFRRPLARDGSEGMLISPCGSVHTFGMTYPIDVVFLDRAGTVLRVCESLRPWRSAMQRGARSVIEFHGGAARLHSIKAGDVIAWK</sequence>
<dbReference type="EMBL" id="JACHTF010000021">
    <property type="protein sequence ID" value="MBB1061996.1"/>
    <property type="molecule type" value="Genomic_DNA"/>
</dbReference>
<reference evidence="1 2" key="1">
    <citation type="submission" date="2020-08" db="EMBL/GenBank/DDBJ databases">
        <authorList>
            <person name="Xu S."/>
            <person name="Li A."/>
        </authorList>
    </citation>
    <scope>NUCLEOTIDE SEQUENCE [LARGE SCALE GENOMIC DNA]</scope>
    <source>
        <strain evidence="1 2">119BY6-57</strain>
    </source>
</reference>
<organism evidence="1 2">
    <name type="scientific">Marilutibacter spongiae</name>
    <dbReference type="NCBI Taxonomy" id="2025720"/>
    <lineage>
        <taxon>Bacteria</taxon>
        <taxon>Pseudomonadati</taxon>
        <taxon>Pseudomonadota</taxon>
        <taxon>Gammaproteobacteria</taxon>
        <taxon>Lysobacterales</taxon>
        <taxon>Lysobacteraceae</taxon>
        <taxon>Marilutibacter</taxon>
    </lineage>
</organism>
<dbReference type="AlphaFoldDB" id="A0A7W3Y7I6"/>